<dbReference type="HOGENOM" id="CLU_076014_2_1_7"/>
<dbReference type="InterPro" id="IPR035996">
    <property type="entry name" value="4pyrrol_Methylase_sf"/>
</dbReference>
<dbReference type="CDD" id="cd11645">
    <property type="entry name" value="Precorrin_2_C20_MT"/>
    <property type="match status" value="1"/>
</dbReference>
<reference evidence="11" key="1">
    <citation type="journal article" date="2009" name="Environ. Microbiol.">
        <title>Contribution of mobile genetic elements to Desulfovibrio vulgaris genome plasticity.</title>
        <authorList>
            <person name="Walker C.B."/>
            <person name="Stolyar S."/>
            <person name="Chivian D."/>
            <person name="Pinel N."/>
            <person name="Gabster J.A."/>
            <person name="Dehal P.S."/>
            <person name="He Z."/>
            <person name="Yang Z.K."/>
            <person name="Yen H.C."/>
            <person name="Zhou J."/>
            <person name="Wall J.D."/>
            <person name="Hazen T.C."/>
            <person name="Arkin A.P."/>
            <person name="Stahl D.A."/>
        </authorList>
    </citation>
    <scope>NUCLEOTIDE SEQUENCE [LARGE SCALE GENOMIC DNA]</scope>
    <source>
        <strain evidence="11">DP4</strain>
    </source>
</reference>
<keyword evidence="4 10" id="KW-0489">Methyltransferase</keyword>
<dbReference type="Gene3D" id="3.30.950.10">
    <property type="entry name" value="Methyltransferase, Cobalt-precorrin-4 Transmethylase, Domain 2"/>
    <property type="match status" value="1"/>
</dbReference>
<gene>
    <name evidence="10" type="ordered locus">Dvul_2314</name>
</gene>
<evidence type="ECO:0000313" key="10">
    <source>
        <dbReference type="EMBL" id="ABM29330.1"/>
    </source>
</evidence>
<dbReference type="GO" id="GO:0009236">
    <property type="term" value="P:cobalamin biosynthetic process"/>
    <property type="evidence" value="ECO:0007669"/>
    <property type="project" value="UniProtKB-UniRule"/>
</dbReference>
<evidence type="ECO:0000256" key="4">
    <source>
        <dbReference type="ARBA" id="ARBA00022603"/>
    </source>
</evidence>
<dbReference type="EC" id="2.1.1.151" evidence="10"/>
<protein>
    <submittedName>
        <fullName evidence="10">Cobalt-factor II C20-methyltransferase</fullName>
        <ecNumber evidence="10">2.1.1.151</ecNumber>
    </submittedName>
</protein>
<dbReference type="AlphaFoldDB" id="A0A0H3A9H0"/>
<comment type="pathway">
    <text evidence="1">Cofactor biosynthesis; adenosylcobalamin biosynthesis.</text>
</comment>
<dbReference type="SUPFAM" id="SSF53790">
    <property type="entry name" value="Tetrapyrrole methylase"/>
    <property type="match status" value="1"/>
</dbReference>
<feature type="region of interest" description="Disordered" evidence="8">
    <location>
        <begin position="236"/>
        <end position="256"/>
    </location>
</feature>
<dbReference type="InterPro" id="IPR006364">
    <property type="entry name" value="CobI/CbiL/CobIJ_dom"/>
</dbReference>
<evidence type="ECO:0000256" key="2">
    <source>
        <dbReference type="ARBA" id="ARBA00005879"/>
    </source>
</evidence>
<keyword evidence="3" id="KW-0169">Cobalamin biosynthesis</keyword>
<proteinExistence type="inferred from homology"/>
<dbReference type="InterPro" id="IPR012382">
    <property type="entry name" value="CobI/CbiL"/>
</dbReference>
<dbReference type="Pfam" id="PF00590">
    <property type="entry name" value="TP_methylase"/>
    <property type="match status" value="1"/>
</dbReference>
<dbReference type="NCBIfam" id="TIGR01467">
    <property type="entry name" value="cobI_cbiL"/>
    <property type="match status" value="1"/>
</dbReference>
<dbReference type="InterPro" id="IPR014777">
    <property type="entry name" value="4pyrrole_Mease_sub1"/>
</dbReference>
<dbReference type="Gene3D" id="3.40.1010.10">
    <property type="entry name" value="Cobalt-precorrin-4 Transmethylase, Domain 1"/>
    <property type="match status" value="1"/>
</dbReference>
<dbReference type="PIRSF" id="PIRSF036427">
    <property type="entry name" value="Precrrn-2_mtase"/>
    <property type="match status" value="1"/>
</dbReference>
<dbReference type="InterPro" id="IPR000878">
    <property type="entry name" value="4pyrrol_Mease"/>
</dbReference>
<dbReference type="UniPathway" id="UPA00148"/>
<name>A0A0H3A9H0_NITV4</name>
<dbReference type="Proteomes" id="UP000009173">
    <property type="component" value="Chromosome"/>
</dbReference>
<keyword evidence="5 10" id="KW-0808">Transferase</keyword>
<evidence type="ECO:0000256" key="6">
    <source>
        <dbReference type="ARBA" id="ARBA00022691"/>
    </source>
</evidence>
<dbReference type="EMBL" id="CP000527">
    <property type="protein sequence ID" value="ABM29330.1"/>
    <property type="molecule type" value="Genomic_DNA"/>
</dbReference>
<dbReference type="GO" id="GO:0032259">
    <property type="term" value="P:methylation"/>
    <property type="evidence" value="ECO:0007669"/>
    <property type="project" value="UniProtKB-KW"/>
</dbReference>
<sequence>MQPGTLYGIGVGPGAPDLLTLRAVSTLARVDVVFAAASSRNDYSVALDIARPHLRHDVTIERLDFPMTRDQSVLTAAWKANADAVEAVLRTGRNAAFLTLGDPLIYSTFGYLLRTLSALAPDLPVEVIPGVTSYQAAAAKTRTILCESGENLLLLAGIQDAARLDTALTRADNAVILKAYRNFSSIRTMLASHEATRDTVFVSRLGMEGEVVARDLHAAPEHPHYLSLLLVTDRKHGNPEHTAESTSDAEADETAD</sequence>
<keyword evidence="6" id="KW-0949">S-adenosyl-L-methionine</keyword>
<evidence type="ECO:0000256" key="7">
    <source>
        <dbReference type="PIRNR" id="PIRNR036427"/>
    </source>
</evidence>
<comment type="similarity">
    <text evidence="2 7">Belongs to the precorrin methyltransferase family.</text>
</comment>
<dbReference type="GO" id="GO:0043781">
    <property type="term" value="F:cobalt-factor II C20-methyltransferase activity"/>
    <property type="evidence" value="ECO:0007669"/>
    <property type="project" value="UniProtKB-EC"/>
</dbReference>
<evidence type="ECO:0000313" key="11">
    <source>
        <dbReference type="Proteomes" id="UP000009173"/>
    </source>
</evidence>
<dbReference type="InterPro" id="IPR014776">
    <property type="entry name" value="4pyrrole_Mease_sub2"/>
</dbReference>
<dbReference type="GO" id="GO:0030788">
    <property type="term" value="F:precorrin-2 C20-methyltransferase activity"/>
    <property type="evidence" value="ECO:0007669"/>
    <property type="project" value="InterPro"/>
</dbReference>
<dbReference type="PANTHER" id="PTHR43467">
    <property type="entry name" value="COBALT-PRECORRIN-2 C(20)-METHYLTRANSFERASE"/>
    <property type="match status" value="1"/>
</dbReference>
<accession>A0A0H3A9H0</accession>
<evidence type="ECO:0000256" key="8">
    <source>
        <dbReference type="SAM" id="MobiDB-lite"/>
    </source>
</evidence>
<evidence type="ECO:0000259" key="9">
    <source>
        <dbReference type="Pfam" id="PF00590"/>
    </source>
</evidence>
<evidence type="ECO:0000256" key="5">
    <source>
        <dbReference type="ARBA" id="ARBA00022679"/>
    </source>
</evidence>
<dbReference type="RefSeq" id="WP_011792786.1">
    <property type="nucleotide sequence ID" value="NC_008751.1"/>
</dbReference>
<organism evidence="10 11">
    <name type="scientific">Nitratidesulfovibrio vulgaris (strain DP4)</name>
    <name type="common">Desulfovibrio vulgaris</name>
    <dbReference type="NCBI Taxonomy" id="391774"/>
    <lineage>
        <taxon>Bacteria</taxon>
        <taxon>Pseudomonadati</taxon>
        <taxon>Thermodesulfobacteriota</taxon>
        <taxon>Desulfovibrionia</taxon>
        <taxon>Desulfovibrionales</taxon>
        <taxon>Desulfovibrionaceae</taxon>
        <taxon>Nitratidesulfovibrio</taxon>
    </lineage>
</organism>
<dbReference type="PANTHER" id="PTHR43467:SF2">
    <property type="entry name" value="COBALT-PRECORRIN-2 C(20)-METHYLTRANSFERASE"/>
    <property type="match status" value="1"/>
</dbReference>
<feature type="compositionally biased region" description="Acidic residues" evidence="8">
    <location>
        <begin position="247"/>
        <end position="256"/>
    </location>
</feature>
<feature type="domain" description="Tetrapyrrole methylase" evidence="9">
    <location>
        <begin position="5"/>
        <end position="214"/>
    </location>
</feature>
<evidence type="ECO:0000256" key="1">
    <source>
        <dbReference type="ARBA" id="ARBA00004953"/>
    </source>
</evidence>
<dbReference type="KEGG" id="dvl:Dvul_2314"/>
<evidence type="ECO:0000256" key="3">
    <source>
        <dbReference type="ARBA" id="ARBA00022573"/>
    </source>
</evidence>